<reference evidence="1" key="1">
    <citation type="submission" date="2020-06" db="EMBL/GenBank/DDBJ databases">
        <authorList>
            <person name="Li T."/>
            <person name="Hu X."/>
            <person name="Zhang T."/>
            <person name="Song X."/>
            <person name="Zhang H."/>
            <person name="Dai N."/>
            <person name="Sheng W."/>
            <person name="Hou X."/>
            <person name="Wei L."/>
        </authorList>
    </citation>
    <scope>NUCLEOTIDE SEQUENCE</scope>
    <source>
        <strain evidence="1">G02</strain>
        <tissue evidence="1">Leaf</tissue>
    </source>
</reference>
<gene>
    <name evidence="1" type="ORF">Sradi_7115700</name>
</gene>
<comment type="caution">
    <text evidence="1">The sequence shown here is derived from an EMBL/GenBank/DDBJ whole genome shotgun (WGS) entry which is preliminary data.</text>
</comment>
<organism evidence="1">
    <name type="scientific">Sesamum radiatum</name>
    <name type="common">Black benniseed</name>
    <dbReference type="NCBI Taxonomy" id="300843"/>
    <lineage>
        <taxon>Eukaryota</taxon>
        <taxon>Viridiplantae</taxon>
        <taxon>Streptophyta</taxon>
        <taxon>Embryophyta</taxon>
        <taxon>Tracheophyta</taxon>
        <taxon>Spermatophyta</taxon>
        <taxon>Magnoliopsida</taxon>
        <taxon>eudicotyledons</taxon>
        <taxon>Gunneridae</taxon>
        <taxon>Pentapetalae</taxon>
        <taxon>asterids</taxon>
        <taxon>lamiids</taxon>
        <taxon>Lamiales</taxon>
        <taxon>Pedaliaceae</taxon>
        <taxon>Sesamum</taxon>
    </lineage>
</organism>
<dbReference type="InterPro" id="IPR052343">
    <property type="entry name" value="Retrotransposon-Effector_Assoc"/>
</dbReference>
<evidence type="ECO:0000313" key="1">
    <source>
        <dbReference type="EMBL" id="KAL0287863.1"/>
    </source>
</evidence>
<dbReference type="EMBL" id="JACGWJ010000838">
    <property type="protein sequence ID" value="KAL0287863.1"/>
    <property type="molecule type" value="Genomic_DNA"/>
</dbReference>
<reference evidence="1" key="2">
    <citation type="journal article" date="2024" name="Plant">
        <title>Genomic evolution and insights into agronomic trait innovations of Sesamum species.</title>
        <authorList>
            <person name="Miao H."/>
            <person name="Wang L."/>
            <person name="Qu L."/>
            <person name="Liu H."/>
            <person name="Sun Y."/>
            <person name="Le M."/>
            <person name="Wang Q."/>
            <person name="Wei S."/>
            <person name="Zheng Y."/>
            <person name="Lin W."/>
            <person name="Duan Y."/>
            <person name="Cao H."/>
            <person name="Xiong S."/>
            <person name="Wang X."/>
            <person name="Wei L."/>
            <person name="Li C."/>
            <person name="Ma Q."/>
            <person name="Ju M."/>
            <person name="Zhao R."/>
            <person name="Li G."/>
            <person name="Mu C."/>
            <person name="Tian Q."/>
            <person name="Mei H."/>
            <person name="Zhang T."/>
            <person name="Gao T."/>
            <person name="Zhang H."/>
        </authorList>
    </citation>
    <scope>NUCLEOTIDE SEQUENCE</scope>
    <source>
        <strain evidence="1">G02</strain>
    </source>
</reference>
<dbReference type="PANTHER" id="PTHR46890">
    <property type="entry name" value="NON-LTR RETROLELEMENT REVERSE TRANSCRIPTASE-LIKE PROTEIN-RELATED"/>
    <property type="match status" value="1"/>
</dbReference>
<accession>A0AAW2J176</accession>
<name>A0AAW2J176_SESRA</name>
<dbReference type="AlphaFoldDB" id="A0AAW2J176"/>
<evidence type="ECO:0008006" key="2">
    <source>
        <dbReference type="Google" id="ProtNLM"/>
    </source>
</evidence>
<protein>
    <recommendedName>
        <fullName evidence="2">Reverse transcriptase</fullName>
    </recommendedName>
</protein>
<dbReference type="PANTHER" id="PTHR46890:SF48">
    <property type="entry name" value="RNA-DIRECTED DNA POLYMERASE"/>
    <property type="match status" value="1"/>
</dbReference>
<proteinExistence type="predicted"/>
<sequence length="180" mass="19986">MIRPIIPEEVKEAFFDIAEDKAPGPDGYSASFFKAAWSVIGDDLTAAIQDFFVSGRRISNNILLGQELFHGYNRQHLPPRCALKVDLRKAYDTLEWDFVEAMLHMFGFPGKFIQWIMECSSTTVFSVSLNGELHGFFQGARAFDKVTLCHLTVCLGHGGATSSFVATDRTICLLSVSLAL</sequence>